<organism evidence="2 3">
    <name type="scientific">Methanosarcina barkeri str. Wiesmoor</name>
    <dbReference type="NCBI Taxonomy" id="1434109"/>
    <lineage>
        <taxon>Archaea</taxon>
        <taxon>Methanobacteriati</taxon>
        <taxon>Methanobacteriota</taxon>
        <taxon>Stenosarchaea group</taxon>
        <taxon>Methanomicrobia</taxon>
        <taxon>Methanosarcinales</taxon>
        <taxon>Methanosarcinaceae</taxon>
        <taxon>Methanosarcina</taxon>
    </lineage>
</organism>
<dbReference type="Proteomes" id="UP000033038">
    <property type="component" value="Chromosome"/>
</dbReference>
<sequence>MCDNDNKWKFCDKCGSKKVVADKEPICPKCNGLNIITKDEALNIYEQLSCWFNPLLTTMINSLDKKGLIYWLLEERVILAGFFWNRYPTFNLTRLFTLNDLLKRAFKAYNVKGNEKADFEKAMQLIDQYSSVIDQVEIRRYLIEEGYAHCVLKKPIDLQNIKQSESFINDLISSFSYYLDIDYINLQKSLELNMILSNEDTKTYLNEHKEEYDNINNNPRETIVYTIEQMIHNNYFTLKSLRDILTLTTLFAEFFDIRYLKEKNIPIEVFSTIADCPLRQDEMLLYMSRTEFIGYIAEKHKDVSAEDIYNSLVCSEKNYNIFPFLEEIEGNVYISPDFMNLMKLYYTPIYHYKLFDAEVQERSLQFESIDVPYKLKDNGFEVKNDIKDRKNSTLQIDSIARKGNKVYVVETKRWDIGKLFVRQKTNHLRERDLKGVINGYKYRMKNGIIIVREEPSLLTKIDYVKTNLKTIYQDHERITSVEGLIITRSYPPISEYKGVKILSIEDISTL</sequence>
<dbReference type="InterPro" id="IPR011528">
    <property type="entry name" value="NERD"/>
</dbReference>
<evidence type="ECO:0000313" key="2">
    <source>
        <dbReference type="EMBL" id="AKB49841.1"/>
    </source>
</evidence>
<proteinExistence type="predicted"/>
<dbReference type="AlphaFoldDB" id="A0A0E3LKN7"/>
<dbReference type="KEGG" id="mbw:MSBRW_0588"/>
<dbReference type="PATRIC" id="fig|1434109.4.peg.717"/>
<evidence type="ECO:0000259" key="1">
    <source>
        <dbReference type="Pfam" id="PF08378"/>
    </source>
</evidence>
<reference evidence="2 3" key="1">
    <citation type="submission" date="2014-07" db="EMBL/GenBank/DDBJ databases">
        <title>Methanogenic archaea and the global carbon cycle.</title>
        <authorList>
            <person name="Henriksen J.R."/>
            <person name="Luke J."/>
            <person name="Reinhart S."/>
            <person name="Benedict M.N."/>
            <person name="Youngblut N.D."/>
            <person name="Metcalf M.E."/>
            <person name="Whitaker R.J."/>
            <person name="Metcalf W.W."/>
        </authorList>
    </citation>
    <scope>NUCLEOTIDE SEQUENCE [LARGE SCALE GENOMIC DNA]</scope>
    <source>
        <strain evidence="2 3">Wiesmoor</strain>
    </source>
</reference>
<gene>
    <name evidence="2" type="ORF">MSBRW_0588</name>
</gene>
<feature type="domain" description="NERD" evidence="1">
    <location>
        <begin position="375"/>
        <end position="439"/>
    </location>
</feature>
<accession>A0A0E3LKN7</accession>
<protein>
    <recommendedName>
        <fullName evidence="1">NERD domain-containing protein</fullName>
    </recommendedName>
</protein>
<dbReference type="Pfam" id="PF08378">
    <property type="entry name" value="NERD"/>
    <property type="match status" value="1"/>
</dbReference>
<dbReference type="GeneID" id="24822011"/>
<evidence type="ECO:0000313" key="3">
    <source>
        <dbReference type="Proteomes" id="UP000033038"/>
    </source>
</evidence>
<dbReference type="HOGENOM" id="CLU_533839_0_0_2"/>
<dbReference type="EMBL" id="CP009526">
    <property type="protein sequence ID" value="AKB49841.1"/>
    <property type="molecule type" value="Genomic_DNA"/>
</dbReference>
<name>A0A0E3LKN7_METBA</name>
<dbReference type="RefSeq" id="WP_011305448.1">
    <property type="nucleotide sequence ID" value="NZ_CP009526.1"/>
</dbReference>